<dbReference type="PANTHER" id="PTHR43671:SF13">
    <property type="entry name" value="SERINE_THREONINE-PROTEIN KINASE NEK2"/>
    <property type="match status" value="1"/>
</dbReference>
<evidence type="ECO:0000256" key="5">
    <source>
        <dbReference type="ARBA" id="ARBA00022840"/>
    </source>
</evidence>
<dbReference type="GO" id="GO:0004674">
    <property type="term" value="F:protein serine/threonine kinase activity"/>
    <property type="evidence" value="ECO:0007669"/>
    <property type="project" value="UniProtKB-KW"/>
</dbReference>
<dbReference type="Gene3D" id="1.10.510.10">
    <property type="entry name" value="Transferase(Phosphotransferase) domain 1"/>
    <property type="match status" value="1"/>
</dbReference>
<keyword evidence="8" id="KW-1185">Reference proteome</keyword>
<dbReference type="PROSITE" id="PS50011">
    <property type="entry name" value="PROTEIN_KINASE_DOM"/>
    <property type="match status" value="1"/>
</dbReference>
<sequence length="620" mass="66453">MANISEKVPTLDVADELPTGTQLMSGQYEITGYLNHGGFGITYLANDSLNRQVVVKECFPGSLCRRSRLAVQARSRAHVKDLEGVVRLFMKEAQALSKLAHPNIVGVHQVFEDHGTAYMVLDYVDGADLLTYIENAGKQLTPAQIRTILMKVLDAIAFVHDAGVLHRDISPDNIILTKSLEPILIDFGAARQKATKTTQALSALRVVKDGYSPQEFYLAGSTQAPASDLYSLAASFYHLISGEIPPDSQLRLTAHVSEQGDPYVPLGQKTDAYDAEFCAAIDKALAILPRDRIQNAAEWKDMLEAKPAPKSKKVLSKVPSRRLSRQTRQIAAPAKVKAAKTKRKASLPALAIGLVAGGVLVAGTVLAPSVSDDQTSVTAPPAVLETAADMTQDIAPAVSEPVETTQAAATIPTVTAASTTTLRAQPANLQTDWADGQITLGWRADLPFVFDSVGSVRSVDEGVTSVPVGSRLMSVNGQAVDDVNMVMAAIENAAAVSDGQSAQFSFVWASPDGADVFTSELRADVLYQTTFESGVVFETRYVAGNWVTQVTETPQVPNFALHVGDEIVALVPENERIDGVSSLAEVTAQAWSQDRTDLQFAVRRNNTLWIADVSLAGETG</sequence>
<keyword evidence="3" id="KW-0547">Nucleotide-binding</keyword>
<evidence type="ECO:0000256" key="4">
    <source>
        <dbReference type="ARBA" id="ARBA00022777"/>
    </source>
</evidence>
<evidence type="ECO:0000256" key="3">
    <source>
        <dbReference type="ARBA" id="ARBA00022741"/>
    </source>
</evidence>
<dbReference type="RefSeq" id="WP_100366446.1">
    <property type="nucleotide sequence ID" value="NZ_PGTY01000001.1"/>
</dbReference>
<gene>
    <name evidence="7" type="ORF">BC777_0358</name>
</gene>
<proteinExistence type="predicted"/>
<dbReference type="CDD" id="cd14014">
    <property type="entry name" value="STKc_PknB_like"/>
    <property type="match status" value="1"/>
</dbReference>
<dbReference type="EC" id="2.7.11.1" evidence="1"/>
<comment type="caution">
    <text evidence="7">The sequence shown here is derived from an EMBL/GenBank/DDBJ whole genome shotgun (WGS) entry which is preliminary data.</text>
</comment>
<dbReference type="Gene3D" id="3.30.200.20">
    <property type="entry name" value="Phosphorylase Kinase, domain 1"/>
    <property type="match status" value="1"/>
</dbReference>
<protein>
    <recommendedName>
        <fullName evidence="1">non-specific serine/threonine protein kinase</fullName>
        <ecNumber evidence="1">2.7.11.1</ecNumber>
    </recommendedName>
</protein>
<organism evidence="7 8">
    <name type="scientific">Yoonia maricola</name>
    <dbReference type="NCBI Taxonomy" id="420999"/>
    <lineage>
        <taxon>Bacteria</taxon>
        <taxon>Pseudomonadati</taxon>
        <taxon>Pseudomonadota</taxon>
        <taxon>Alphaproteobacteria</taxon>
        <taxon>Rhodobacterales</taxon>
        <taxon>Paracoccaceae</taxon>
        <taxon>Yoonia</taxon>
    </lineage>
</organism>
<evidence type="ECO:0000259" key="6">
    <source>
        <dbReference type="PROSITE" id="PS50011"/>
    </source>
</evidence>
<dbReference type="OrthoDB" id="9801841at2"/>
<dbReference type="InterPro" id="IPR011009">
    <property type="entry name" value="Kinase-like_dom_sf"/>
</dbReference>
<dbReference type="SUPFAM" id="SSF56112">
    <property type="entry name" value="Protein kinase-like (PK-like)"/>
    <property type="match status" value="1"/>
</dbReference>
<dbReference type="Proteomes" id="UP000228531">
    <property type="component" value="Unassembled WGS sequence"/>
</dbReference>
<evidence type="ECO:0000313" key="8">
    <source>
        <dbReference type="Proteomes" id="UP000228531"/>
    </source>
</evidence>
<keyword evidence="4 7" id="KW-0418">Kinase</keyword>
<name>A0A2M8WKR9_9RHOB</name>
<evidence type="ECO:0000256" key="2">
    <source>
        <dbReference type="ARBA" id="ARBA00022679"/>
    </source>
</evidence>
<keyword evidence="7" id="KW-0723">Serine/threonine-protein kinase</keyword>
<dbReference type="PROSITE" id="PS00109">
    <property type="entry name" value="PROTEIN_KINASE_TYR"/>
    <property type="match status" value="1"/>
</dbReference>
<accession>A0A2M8WKR9</accession>
<keyword evidence="5" id="KW-0067">ATP-binding</keyword>
<keyword evidence="2" id="KW-0808">Transferase</keyword>
<evidence type="ECO:0000313" key="7">
    <source>
        <dbReference type="EMBL" id="PJI91529.1"/>
    </source>
</evidence>
<dbReference type="PANTHER" id="PTHR43671">
    <property type="entry name" value="SERINE/THREONINE-PROTEIN KINASE NEK"/>
    <property type="match status" value="1"/>
</dbReference>
<evidence type="ECO:0000256" key="1">
    <source>
        <dbReference type="ARBA" id="ARBA00012513"/>
    </source>
</evidence>
<dbReference type="AlphaFoldDB" id="A0A2M8WKR9"/>
<dbReference type="InterPro" id="IPR008266">
    <property type="entry name" value="Tyr_kinase_AS"/>
</dbReference>
<dbReference type="InterPro" id="IPR050660">
    <property type="entry name" value="NEK_Ser/Thr_kinase"/>
</dbReference>
<reference evidence="7 8" key="1">
    <citation type="submission" date="2017-11" db="EMBL/GenBank/DDBJ databases">
        <title>Genomic Encyclopedia of Archaeal and Bacterial Type Strains, Phase II (KMG-II): From Individual Species to Whole Genera.</title>
        <authorList>
            <person name="Goeker M."/>
        </authorList>
    </citation>
    <scope>NUCLEOTIDE SEQUENCE [LARGE SCALE GENOMIC DNA]</scope>
    <source>
        <strain evidence="7 8">DSM 29128</strain>
    </source>
</reference>
<feature type="domain" description="Protein kinase" evidence="6">
    <location>
        <begin position="28"/>
        <end position="304"/>
    </location>
</feature>
<dbReference type="Pfam" id="PF00069">
    <property type="entry name" value="Pkinase"/>
    <property type="match status" value="1"/>
</dbReference>
<dbReference type="GO" id="GO:0005524">
    <property type="term" value="F:ATP binding"/>
    <property type="evidence" value="ECO:0007669"/>
    <property type="project" value="UniProtKB-KW"/>
</dbReference>
<dbReference type="EMBL" id="PGTY01000001">
    <property type="protein sequence ID" value="PJI91529.1"/>
    <property type="molecule type" value="Genomic_DNA"/>
</dbReference>
<dbReference type="InterPro" id="IPR000719">
    <property type="entry name" value="Prot_kinase_dom"/>
</dbReference>